<dbReference type="InterPro" id="IPR020837">
    <property type="entry name" value="Fibrinogen_CS"/>
</dbReference>
<dbReference type="PROSITE" id="PS51406">
    <property type="entry name" value="FIBRINOGEN_C_2"/>
    <property type="match status" value="1"/>
</dbReference>
<protein>
    <recommendedName>
        <fullName evidence="4">Fibrinogen C-terminal domain-containing protein</fullName>
    </recommendedName>
</protein>
<dbReference type="EMBL" id="KQ419601">
    <property type="protein sequence ID" value="KOF82979.1"/>
    <property type="molecule type" value="Genomic_DNA"/>
</dbReference>
<evidence type="ECO:0000259" key="4">
    <source>
        <dbReference type="PROSITE" id="PS51406"/>
    </source>
</evidence>
<dbReference type="CDD" id="cd00087">
    <property type="entry name" value="FReD"/>
    <property type="match status" value="1"/>
</dbReference>
<dbReference type="InterPro" id="IPR002181">
    <property type="entry name" value="Fibrinogen_a/b/g_C_dom"/>
</dbReference>
<evidence type="ECO:0000256" key="1">
    <source>
        <dbReference type="ARBA" id="ARBA00023157"/>
    </source>
</evidence>
<dbReference type="GO" id="GO:0005615">
    <property type="term" value="C:extracellular space"/>
    <property type="evidence" value="ECO:0007669"/>
    <property type="project" value="TreeGrafter"/>
</dbReference>
<evidence type="ECO:0000256" key="3">
    <source>
        <dbReference type="SAM" id="SignalP"/>
    </source>
</evidence>
<feature type="chain" id="PRO_5005583373" description="Fibrinogen C-terminal domain-containing protein" evidence="3">
    <location>
        <begin position="20"/>
        <end position="879"/>
    </location>
</feature>
<dbReference type="PANTHER" id="PTHR19143">
    <property type="entry name" value="FIBRINOGEN/TENASCIN/ANGIOPOEITIN"/>
    <property type="match status" value="1"/>
</dbReference>
<evidence type="ECO:0000256" key="2">
    <source>
        <dbReference type="SAM" id="MobiDB-lite"/>
    </source>
</evidence>
<dbReference type="PANTHER" id="PTHR19143:SF444">
    <property type="entry name" value="PROTEIN SCABROUS"/>
    <property type="match status" value="1"/>
</dbReference>
<keyword evidence="3" id="KW-0732">Signal</keyword>
<dbReference type="OMA" id="NDNTHTA"/>
<accession>A0A0L8H1H5</accession>
<dbReference type="Pfam" id="PF00147">
    <property type="entry name" value="Fibrinogen_C"/>
    <property type="match status" value="1"/>
</dbReference>
<name>A0A0L8H1H5_OCTBM</name>
<dbReference type="InterPro" id="IPR014716">
    <property type="entry name" value="Fibrinogen_a/b/g_C_1"/>
</dbReference>
<reference evidence="5" key="1">
    <citation type="submission" date="2015-07" db="EMBL/GenBank/DDBJ databases">
        <title>MeaNS - Measles Nucleotide Surveillance Program.</title>
        <authorList>
            <person name="Tran T."/>
            <person name="Druce J."/>
        </authorList>
    </citation>
    <scope>NUCLEOTIDE SEQUENCE</scope>
    <source>
        <strain evidence="5">UCB-OBI-ISO-001</strain>
        <tissue evidence="5">Gonad</tissue>
    </source>
</reference>
<evidence type="ECO:0000313" key="5">
    <source>
        <dbReference type="EMBL" id="KOF82979.1"/>
    </source>
</evidence>
<dbReference type="PROSITE" id="PS00514">
    <property type="entry name" value="FIBRINOGEN_C_1"/>
    <property type="match status" value="1"/>
</dbReference>
<feature type="domain" description="Fibrinogen C-terminal" evidence="4">
    <location>
        <begin position="662"/>
        <end position="872"/>
    </location>
</feature>
<organism evidence="5">
    <name type="scientific">Octopus bimaculoides</name>
    <name type="common">California two-spotted octopus</name>
    <dbReference type="NCBI Taxonomy" id="37653"/>
    <lineage>
        <taxon>Eukaryota</taxon>
        <taxon>Metazoa</taxon>
        <taxon>Spiralia</taxon>
        <taxon>Lophotrochozoa</taxon>
        <taxon>Mollusca</taxon>
        <taxon>Cephalopoda</taxon>
        <taxon>Coleoidea</taxon>
        <taxon>Octopodiformes</taxon>
        <taxon>Octopoda</taxon>
        <taxon>Incirrata</taxon>
        <taxon>Octopodidae</taxon>
        <taxon>Octopus</taxon>
    </lineage>
</organism>
<dbReference type="Gene3D" id="3.90.215.10">
    <property type="entry name" value="Gamma Fibrinogen, chain A, domain 1"/>
    <property type="match status" value="1"/>
</dbReference>
<sequence>MLLYANYLCLLLLFKTAVCIDVLKVTAKAFTGSKLTTEFDQTPDSRSRTIGTKSNSYLPDAKTTTTAPTMGTNLLSSNDNTHTASILHTTKSDSATINHQRRPPRTTQVKFLSSTTSSPTRHFFTSVNSLQPKKLTTKSRNNSIRKAKVSQKETEEPIEDKVEYSEFQDLLPVVALVEKLQSQVTDLQRLHDQDKLERAKIQQQLSHQGAKVRQITNDIFYLRRMASKNEHQINSLSGAIENQLMTQASLRNTEAELRVRLDDFRFLEMNISQMVSDLHYTFQNFTSETLAVSEEVEKLKQEMKNISDINTNQSSAIKHMQKVVSGFVVELVPEGYYKESLDNITPQQEGILVDVKTKQIANKMKYLMSESEDNSGDTIPENTTNFGGFQQKLSKSSVALKSTEEAQRLKKYEQELTKLHKMFVNLSVDFEYFKSMFTSNQLKMSDGHFQNLVLNLTERMGSVEKLKALNAELLSNNQESQVNIFQIRNMVLNNTHKLAEIKKLMRENRNENEIQPKQFKDQFFAINKSIEDLKNNLHHARNKAERRLAEKLKIVSKEMQMTQYKLTALEARVLNDSLSLCVKKNRDLEQNLKLHDLDKNIRKLEGIMSSQRDQAKRLEYRVYQLHYWNRNQSEIIDVLKNQAQAIYNNLPLIEHVEEELNNFRHHLPTDCSNIKESDDFYSSIQVIYPRGSSSSVQVLCEVDEDGIWTVFQKRYNGSVDFNQSWEEYKYGFGSIDTEYWLGNEYIHLLTNNDAYSLKIEMIDLDKRLWVAVYDNFHISSESTGYTLNIGTYSGNATDSLQYANHSPFSTVDVDHDASSTHCAVHYTAGWWYKHCHYGNLNGRYNVGIVWFNQLLDDWIQMESSIMKIKKITDFEQTPL</sequence>
<dbReference type="KEGG" id="obi:106873454"/>
<dbReference type="SMART" id="SM00186">
    <property type="entry name" value="FBG"/>
    <property type="match status" value="1"/>
</dbReference>
<proteinExistence type="predicted"/>
<dbReference type="AlphaFoldDB" id="A0A0L8H1H5"/>
<gene>
    <name evidence="5" type="ORF">OCBIM_22024607mg</name>
</gene>
<dbReference type="OrthoDB" id="9990035at2759"/>
<feature type="region of interest" description="Disordered" evidence="2">
    <location>
        <begin position="37"/>
        <end position="69"/>
    </location>
</feature>
<feature type="compositionally biased region" description="Polar residues" evidence="2">
    <location>
        <begin position="37"/>
        <end position="57"/>
    </location>
</feature>
<feature type="signal peptide" evidence="3">
    <location>
        <begin position="1"/>
        <end position="19"/>
    </location>
</feature>
<dbReference type="STRING" id="37653.A0A0L8H1H5"/>
<dbReference type="InterPro" id="IPR036056">
    <property type="entry name" value="Fibrinogen-like_C"/>
</dbReference>
<keyword evidence="1" id="KW-1015">Disulfide bond</keyword>
<dbReference type="SUPFAM" id="SSF56496">
    <property type="entry name" value="Fibrinogen C-terminal domain-like"/>
    <property type="match status" value="1"/>
</dbReference>
<dbReference type="InterPro" id="IPR050373">
    <property type="entry name" value="Fibrinogen_C-term_domain"/>
</dbReference>